<dbReference type="CDD" id="cd00371">
    <property type="entry name" value="HMA"/>
    <property type="match status" value="1"/>
</dbReference>
<dbReference type="GO" id="GO:0046872">
    <property type="term" value="F:metal ion binding"/>
    <property type="evidence" value="ECO:0007669"/>
    <property type="project" value="InterPro"/>
</dbReference>
<dbReference type="Gene3D" id="3.30.70.100">
    <property type="match status" value="1"/>
</dbReference>
<dbReference type="Proteomes" id="UP000030185">
    <property type="component" value="Unassembled WGS sequence"/>
</dbReference>
<dbReference type="RefSeq" id="WP_045464885.1">
    <property type="nucleotide sequence ID" value="NZ_BBLT01000006.1"/>
</dbReference>
<gene>
    <name evidence="2" type="ORF">MYP_3079</name>
</gene>
<dbReference type="PROSITE" id="PS50846">
    <property type="entry name" value="HMA_2"/>
    <property type="match status" value="1"/>
</dbReference>
<dbReference type="InterPro" id="IPR006121">
    <property type="entry name" value="HMA_dom"/>
</dbReference>
<dbReference type="OrthoDB" id="5513217at2"/>
<dbReference type="InterPro" id="IPR036163">
    <property type="entry name" value="HMA_dom_sf"/>
</dbReference>
<proteinExistence type="predicted"/>
<dbReference type="STRING" id="153721.MYP_3079"/>
<reference evidence="2 3" key="1">
    <citation type="submission" date="2014-09" db="EMBL/GenBank/DDBJ databases">
        <title>Sporocytophaga myxococcoides PG-01 genome sequencing.</title>
        <authorList>
            <person name="Liu L."/>
            <person name="Gao P.J."/>
            <person name="Chen G.J."/>
            <person name="Wang L.S."/>
        </authorList>
    </citation>
    <scope>NUCLEOTIDE SEQUENCE [LARGE SCALE GENOMIC DNA]</scope>
    <source>
        <strain evidence="2 3">PG-01</strain>
    </source>
</reference>
<comment type="caution">
    <text evidence="2">The sequence shown here is derived from an EMBL/GenBank/DDBJ whole genome shotgun (WGS) entry which is preliminary data.</text>
</comment>
<sequence length="118" mass="13455">MKSQIRIFALLFTIMVTVFITNSTAHPLHYETISFKVSGNCEMCKKRIESALKGNAAIKSVDWNVKTKVVKVEYNLHLISLDKIHQLIADAGHDTDKIKANLSIYNKLPDCCQYDRKK</sequence>
<feature type="domain" description="HMA" evidence="1">
    <location>
        <begin position="30"/>
        <end position="96"/>
    </location>
</feature>
<keyword evidence="3" id="KW-1185">Reference proteome</keyword>
<evidence type="ECO:0000313" key="2">
    <source>
        <dbReference type="EMBL" id="GAL85850.1"/>
    </source>
</evidence>
<dbReference type="SUPFAM" id="SSF55008">
    <property type="entry name" value="HMA, heavy metal-associated domain"/>
    <property type="match status" value="1"/>
</dbReference>
<dbReference type="AlphaFoldDB" id="A0A098LFU9"/>
<dbReference type="Pfam" id="PF00403">
    <property type="entry name" value="HMA"/>
    <property type="match status" value="1"/>
</dbReference>
<evidence type="ECO:0000259" key="1">
    <source>
        <dbReference type="PROSITE" id="PS50846"/>
    </source>
</evidence>
<accession>A0A098LFU9</accession>
<protein>
    <submittedName>
        <fullName evidence="2">Cation-transporting ATPase</fullName>
    </submittedName>
</protein>
<dbReference type="eggNOG" id="COG2608">
    <property type="taxonomic scope" value="Bacteria"/>
</dbReference>
<organism evidence="2 3">
    <name type="scientific">Sporocytophaga myxococcoides</name>
    <dbReference type="NCBI Taxonomy" id="153721"/>
    <lineage>
        <taxon>Bacteria</taxon>
        <taxon>Pseudomonadati</taxon>
        <taxon>Bacteroidota</taxon>
        <taxon>Cytophagia</taxon>
        <taxon>Cytophagales</taxon>
        <taxon>Cytophagaceae</taxon>
        <taxon>Sporocytophaga</taxon>
    </lineage>
</organism>
<evidence type="ECO:0000313" key="3">
    <source>
        <dbReference type="Proteomes" id="UP000030185"/>
    </source>
</evidence>
<name>A0A098LFU9_9BACT</name>
<dbReference type="EMBL" id="BBLT01000006">
    <property type="protein sequence ID" value="GAL85850.1"/>
    <property type="molecule type" value="Genomic_DNA"/>
</dbReference>